<dbReference type="RefSeq" id="XP_009539287.1">
    <property type="nucleotide sequence ID" value="XM_009540992.1"/>
</dbReference>
<dbReference type="InterPro" id="IPR052727">
    <property type="entry name" value="Rab4/Rab5_effector"/>
</dbReference>
<sequence length="860" mass="95908">MPRASSDEGSLDRRARDINTVLTEATQKQTRQDPRDAWQPIYEMLLGIKPGSKSDAGINAAQIAGILASPKKRRKKTKMPGVFTSFRIDNLKSHLKTQHPKRWKEYNALPKDEKVRAKYFIKEMPISSYLTQPSFEVRVPAGVMALLKCLYFDDGHTSLDPQFIECDNGDCIVQVADRDQFEVIVECISNSVSYRSTSELFVVFGVRLMNMKLGKPSEKVVRDSVRLLTVINLTAFAEIFKHVWGFSIIVDGATHQDRGYLDKLIGISSDGAANMLGCNNGFSKNLNLIMNQLLMVFDSYVDFRSTLGSKISFTHTHESVKQRVGSCPHYAETRWDSIYESCKFLTLNRNALVALQNDKHRSLSSRLWWIVLAVVTDLARSAKLCFEQLQYKHVTVSEQYAALKKLATTLQNRFEENGPDGKPCISDVKTEFEICKASAFSGGLYEMLDVPSQFDLVLVVRDAVQEFIDGVLGITLSVEDTVYAMTTPKEIALITHGAFAELFSRHEDRLTRHDKAESNNALRVTADGHADARQRKELPHKDGIRVYKERSATHSATGPTLPCIPSLLLLGSVVGKLEDVMFVAAAAHVALHPLEDVMFVAAAATDEQLKLTSKCLQDSVLESKVVQSVVAPSEEQPFRHVGVKWRLHNNARDFVCVEATGFATSSKGEQVGFSISHSVAFSQIPSFDKFGVERANMSLCCLFRKKTPELVECYARGFYDFRSDSNELMNSLSVNAVATQWLSVSRIIECAEMKKLVWRLRKNSGLPQRTDDHRAASFRAIFEHGNPLHRAAATYWFKEGDTTTSSATMMYLVNQDAPARPASSDDFACMSSTQNSEQIEPISSPTKSICSKSLASTSTA</sequence>
<reference evidence="2 3" key="1">
    <citation type="journal article" date="2006" name="Science">
        <title>Phytophthora genome sequences uncover evolutionary origins and mechanisms of pathogenesis.</title>
        <authorList>
            <person name="Tyler B.M."/>
            <person name="Tripathy S."/>
            <person name="Zhang X."/>
            <person name="Dehal P."/>
            <person name="Jiang R.H."/>
            <person name="Aerts A."/>
            <person name="Arredondo F.D."/>
            <person name="Baxter L."/>
            <person name="Bensasson D."/>
            <person name="Beynon J.L."/>
            <person name="Chapman J."/>
            <person name="Damasceno C.M."/>
            <person name="Dorrance A.E."/>
            <person name="Dou D."/>
            <person name="Dickerman A.W."/>
            <person name="Dubchak I.L."/>
            <person name="Garbelotto M."/>
            <person name="Gijzen M."/>
            <person name="Gordon S.G."/>
            <person name="Govers F."/>
            <person name="Grunwald N.J."/>
            <person name="Huang W."/>
            <person name="Ivors K.L."/>
            <person name="Jones R.W."/>
            <person name="Kamoun S."/>
            <person name="Krampis K."/>
            <person name="Lamour K.H."/>
            <person name="Lee M.K."/>
            <person name="McDonald W.H."/>
            <person name="Medina M."/>
            <person name="Meijer H.J."/>
            <person name="Nordberg E.K."/>
            <person name="Maclean D.J."/>
            <person name="Ospina-Giraldo M.D."/>
            <person name="Morris P.F."/>
            <person name="Phuntumart V."/>
            <person name="Putnam N.H."/>
            <person name="Rash S."/>
            <person name="Rose J.K."/>
            <person name="Sakihama Y."/>
            <person name="Salamov A.A."/>
            <person name="Savidor A."/>
            <person name="Scheuring C.F."/>
            <person name="Smith B.M."/>
            <person name="Sobral B.W."/>
            <person name="Terry A."/>
            <person name="Torto-Alalibo T.A."/>
            <person name="Win J."/>
            <person name="Xu Z."/>
            <person name="Zhang H."/>
            <person name="Grigoriev I.V."/>
            <person name="Rokhsar D.S."/>
            <person name="Boore J.L."/>
        </authorList>
    </citation>
    <scope>NUCLEOTIDE SEQUENCE [LARGE SCALE GENOMIC DNA]</scope>
    <source>
        <strain evidence="2 3">P6497</strain>
    </source>
</reference>
<dbReference type="Proteomes" id="UP000002640">
    <property type="component" value="Unassembled WGS sequence"/>
</dbReference>
<protein>
    <submittedName>
        <fullName evidence="2">Uncharacterized protein</fullName>
    </submittedName>
</protein>
<gene>
    <name evidence="2" type="ORF">PHYSODRAFT_348630</name>
</gene>
<dbReference type="InterPro" id="IPR012337">
    <property type="entry name" value="RNaseH-like_sf"/>
</dbReference>
<feature type="compositionally biased region" description="Polar residues" evidence="1">
    <location>
        <begin position="20"/>
        <end position="29"/>
    </location>
</feature>
<dbReference type="EMBL" id="JH159167">
    <property type="protein sequence ID" value="EGZ05366.1"/>
    <property type="molecule type" value="Genomic_DNA"/>
</dbReference>
<evidence type="ECO:0000256" key="1">
    <source>
        <dbReference type="SAM" id="MobiDB-lite"/>
    </source>
</evidence>
<accession>G5AGT6</accession>
<dbReference type="GeneID" id="20648993"/>
<feature type="region of interest" description="Disordered" evidence="1">
    <location>
        <begin position="1"/>
        <end position="36"/>
    </location>
</feature>
<dbReference type="InParanoid" id="G5AGT6"/>
<name>G5AGT6_PHYSP</name>
<dbReference type="PANTHER" id="PTHR13510">
    <property type="entry name" value="FYVE-FINGER-CONTAINING RAB5 EFFECTOR PROTEIN RABENOSYN-5-RELATED"/>
    <property type="match status" value="1"/>
</dbReference>
<organism evidence="2 3">
    <name type="scientific">Phytophthora sojae (strain P6497)</name>
    <name type="common">Soybean stem and root rot agent</name>
    <name type="synonym">Phytophthora megasperma f. sp. glycines</name>
    <dbReference type="NCBI Taxonomy" id="1094619"/>
    <lineage>
        <taxon>Eukaryota</taxon>
        <taxon>Sar</taxon>
        <taxon>Stramenopiles</taxon>
        <taxon>Oomycota</taxon>
        <taxon>Peronosporomycetes</taxon>
        <taxon>Peronosporales</taxon>
        <taxon>Peronosporaceae</taxon>
        <taxon>Phytophthora</taxon>
    </lineage>
</organism>
<feature type="compositionally biased region" description="Polar residues" evidence="1">
    <location>
        <begin position="830"/>
        <end position="860"/>
    </location>
</feature>
<dbReference type="SUPFAM" id="SSF53098">
    <property type="entry name" value="Ribonuclease H-like"/>
    <property type="match status" value="1"/>
</dbReference>
<dbReference type="PANTHER" id="PTHR13510:SF44">
    <property type="entry name" value="RABENOSYN-5"/>
    <property type="match status" value="1"/>
</dbReference>
<evidence type="ECO:0000313" key="3">
    <source>
        <dbReference type="Proteomes" id="UP000002640"/>
    </source>
</evidence>
<evidence type="ECO:0000313" key="2">
    <source>
        <dbReference type="EMBL" id="EGZ05366.1"/>
    </source>
</evidence>
<dbReference type="AlphaFoldDB" id="G5AGT6"/>
<feature type="region of interest" description="Disordered" evidence="1">
    <location>
        <begin position="829"/>
        <end position="860"/>
    </location>
</feature>
<proteinExistence type="predicted"/>
<dbReference type="KEGG" id="psoj:PHYSODRAFT_348630"/>
<keyword evidence="3" id="KW-1185">Reference proteome</keyword>